<evidence type="ECO:0000256" key="3">
    <source>
        <dbReference type="ARBA" id="ARBA00023098"/>
    </source>
</evidence>
<reference evidence="6 7" key="1">
    <citation type="submission" date="2020-07" db="EMBL/GenBank/DDBJ databases">
        <title>Sequencing the genomes of 1000 actinobacteria strains.</title>
        <authorList>
            <person name="Klenk H.-P."/>
        </authorList>
    </citation>
    <scope>NUCLEOTIDE SEQUENCE [LARGE SCALE GENOMIC DNA]</scope>
    <source>
        <strain evidence="6 7">DSM 24552</strain>
    </source>
</reference>
<dbReference type="PROSITE" id="PS51635">
    <property type="entry name" value="PNPLA"/>
    <property type="match status" value="1"/>
</dbReference>
<accession>A0A7Y9RX01</accession>
<dbReference type="Pfam" id="PF01734">
    <property type="entry name" value="Patatin"/>
    <property type="match status" value="1"/>
</dbReference>
<dbReference type="InterPro" id="IPR002641">
    <property type="entry name" value="PNPLA_dom"/>
</dbReference>
<evidence type="ECO:0000313" key="6">
    <source>
        <dbReference type="EMBL" id="NYG56971.1"/>
    </source>
</evidence>
<dbReference type="GO" id="GO:0016787">
    <property type="term" value="F:hydrolase activity"/>
    <property type="evidence" value="ECO:0007669"/>
    <property type="project" value="UniProtKB-UniRule"/>
</dbReference>
<sequence>MTSLLQPEPHLAADRPRGDVFVLSGGAARGAVQVGMVGALLDAGIRPAALVGTSVGALNAAYVAGHATLDGVAALEERWERLTRRDVFPGGTLGRLGHLARHHASLYSADGLARLVRDWLPAPRVEDLPLPLRVVTTHLDTGAAVYHRRGPLAELLLASAALPAIFDPVVLRDTETGAHAAHVDGGVADLVPVTGVVDLAADPVGGVVPRRVFVLDASVPVRPVPSRSPIHVLVACLGVAMRVRALPDLGLDVEVHHLRAPDLGTRMVDFSRTREHVALGRRAVERLLVTADVAA</sequence>
<protein>
    <submittedName>
        <fullName evidence="6">NTE family protein</fullName>
    </submittedName>
</protein>
<evidence type="ECO:0000313" key="7">
    <source>
        <dbReference type="Proteomes" id="UP000544110"/>
    </source>
</evidence>
<feature type="active site" description="Proton acceptor" evidence="4">
    <location>
        <position position="184"/>
    </location>
</feature>
<comment type="caution">
    <text evidence="6">The sequence shown here is derived from an EMBL/GenBank/DDBJ whole genome shotgun (WGS) entry which is preliminary data.</text>
</comment>
<keyword evidence="3 4" id="KW-0443">Lipid metabolism</keyword>
<evidence type="ECO:0000256" key="1">
    <source>
        <dbReference type="ARBA" id="ARBA00022801"/>
    </source>
</evidence>
<organism evidence="6 7">
    <name type="scientific">Nocardioides perillae</name>
    <dbReference type="NCBI Taxonomy" id="1119534"/>
    <lineage>
        <taxon>Bacteria</taxon>
        <taxon>Bacillati</taxon>
        <taxon>Actinomycetota</taxon>
        <taxon>Actinomycetes</taxon>
        <taxon>Propionibacteriales</taxon>
        <taxon>Nocardioidaceae</taxon>
        <taxon>Nocardioides</taxon>
    </lineage>
</organism>
<dbReference type="InterPro" id="IPR050301">
    <property type="entry name" value="NTE"/>
</dbReference>
<feature type="domain" description="PNPLA" evidence="5">
    <location>
        <begin position="21"/>
        <end position="197"/>
    </location>
</feature>
<dbReference type="Gene3D" id="3.40.1090.10">
    <property type="entry name" value="Cytosolic phospholipase A2 catalytic domain"/>
    <property type="match status" value="2"/>
</dbReference>
<evidence type="ECO:0000256" key="4">
    <source>
        <dbReference type="PROSITE-ProRule" id="PRU01161"/>
    </source>
</evidence>
<dbReference type="Proteomes" id="UP000544110">
    <property type="component" value="Unassembled WGS sequence"/>
</dbReference>
<feature type="active site" description="Nucleophile" evidence="4">
    <location>
        <position position="54"/>
    </location>
</feature>
<dbReference type="GO" id="GO:0016042">
    <property type="term" value="P:lipid catabolic process"/>
    <property type="evidence" value="ECO:0007669"/>
    <property type="project" value="UniProtKB-UniRule"/>
</dbReference>
<dbReference type="InterPro" id="IPR016035">
    <property type="entry name" value="Acyl_Trfase/lysoPLipase"/>
</dbReference>
<keyword evidence="7" id="KW-1185">Reference proteome</keyword>
<feature type="short sequence motif" description="DGA/G" evidence="4">
    <location>
        <begin position="184"/>
        <end position="186"/>
    </location>
</feature>
<name>A0A7Y9RX01_9ACTN</name>
<keyword evidence="1 4" id="KW-0378">Hydrolase</keyword>
<keyword evidence="2 4" id="KW-0442">Lipid degradation</keyword>
<dbReference type="AlphaFoldDB" id="A0A7Y9RX01"/>
<comment type="caution">
    <text evidence="4">Lacks conserved residue(s) required for the propagation of feature annotation.</text>
</comment>
<proteinExistence type="predicted"/>
<evidence type="ECO:0000259" key="5">
    <source>
        <dbReference type="PROSITE" id="PS51635"/>
    </source>
</evidence>
<dbReference type="PANTHER" id="PTHR14226">
    <property type="entry name" value="NEUROPATHY TARGET ESTERASE/SWISS CHEESE D.MELANOGASTER"/>
    <property type="match status" value="1"/>
</dbReference>
<dbReference type="RefSeq" id="WP_179519136.1">
    <property type="nucleotide sequence ID" value="NZ_JACCAC010000001.1"/>
</dbReference>
<feature type="short sequence motif" description="GXSXG" evidence="4">
    <location>
        <begin position="52"/>
        <end position="56"/>
    </location>
</feature>
<gene>
    <name evidence="6" type="ORF">BJ989_003275</name>
</gene>
<dbReference type="EMBL" id="JACCAC010000001">
    <property type="protein sequence ID" value="NYG56971.1"/>
    <property type="molecule type" value="Genomic_DNA"/>
</dbReference>
<dbReference type="PANTHER" id="PTHR14226:SF57">
    <property type="entry name" value="BLR7027 PROTEIN"/>
    <property type="match status" value="1"/>
</dbReference>
<evidence type="ECO:0000256" key="2">
    <source>
        <dbReference type="ARBA" id="ARBA00022963"/>
    </source>
</evidence>
<dbReference type="SUPFAM" id="SSF52151">
    <property type="entry name" value="FabD/lysophospholipase-like"/>
    <property type="match status" value="1"/>
</dbReference>